<feature type="compositionally biased region" description="Low complexity" evidence="1">
    <location>
        <begin position="76"/>
        <end position="103"/>
    </location>
</feature>
<reference evidence="2" key="1">
    <citation type="submission" date="2020-11" db="EMBL/GenBank/DDBJ databases">
        <authorList>
            <consortium name="DOE Joint Genome Institute"/>
            <person name="Ahrendt S."/>
            <person name="Riley R."/>
            <person name="Andreopoulos W."/>
            <person name="Labutti K."/>
            <person name="Pangilinan J."/>
            <person name="Ruiz-Duenas F.J."/>
            <person name="Barrasa J.M."/>
            <person name="Sanchez-Garcia M."/>
            <person name="Camarero S."/>
            <person name="Miyauchi S."/>
            <person name="Serrano A."/>
            <person name="Linde D."/>
            <person name="Babiker R."/>
            <person name="Drula E."/>
            <person name="Ayuso-Fernandez I."/>
            <person name="Pacheco R."/>
            <person name="Padilla G."/>
            <person name="Ferreira P."/>
            <person name="Barriuso J."/>
            <person name="Kellner H."/>
            <person name="Castanera R."/>
            <person name="Alfaro M."/>
            <person name="Ramirez L."/>
            <person name="Pisabarro A.G."/>
            <person name="Kuo A."/>
            <person name="Tritt A."/>
            <person name="Lipzen A."/>
            <person name="He G."/>
            <person name="Yan M."/>
            <person name="Ng V."/>
            <person name="Cullen D."/>
            <person name="Martin F."/>
            <person name="Rosso M.-N."/>
            <person name="Henrissat B."/>
            <person name="Hibbett D."/>
            <person name="Martinez A.T."/>
            <person name="Grigoriev I.V."/>
        </authorList>
    </citation>
    <scope>NUCLEOTIDE SEQUENCE</scope>
    <source>
        <strain evidence="2">MF-IS2</strain>
    </source>
</reference>
<feature type="region of interest" description="Disordered" evidence="1">
    <location>
        <begin position="76"/>
        <end position="119"/>
    </location>
</feature>
<dbReference type="AlphaFoldDB" id="A0A9P5XE59"/>
<evidence type="ECO:0000313" key="2">
    <source>
        <dbReference type="EMBL" id="KAF9449732.1"/>
    </source>
</evidence>
<accession>A0A9P5XE59</accession>
<organism evidence="2 3">
    <name type="scientific">Macrolepiota fuliginosa MF-IS2</name>
    <dbReference type="NCBI Taxonomy" id="1400762"/>
    <lineage>
        <taxon>Eukaryota</taxon>
        <taxon>Fungi</taxon>
        <taxon>Dikarya</taxon>
        <taxon>Basidiomycota</taxon>
        <taxon>Agaricomycotina</taxon>
        <taxon>Agaricomycetes</taxon>
        <taxon>Agaricomycetidae</taxon>
        <taxon>Agaricales</taxon>
        <taxon>Agaricineae</taxon>
        <taxon>Agaricaceae</taxon>
        <taxon>Macrolepiota</taxon>
    </lineage>
</organism>
<protein>
    <submittedName>
        <fullName evidence="2">Uncharacterized protein</fullName>
    </submittedName>
</protein>
<evidence type="ECO:0000256" key="1">
    <source>
        <dbReference type="SAM" id="MobiDB-lite"/>
    </source>
</evidence>
<keyword evidence="3" id="KW-1185">Reference proteome</keyword>
<dbReference type="EMBL" id="MU151122">
    <property type="protein sequence ID" value="KAF9449732.1"/>
    <property type="molecule type" value="Genomic_DNA"/>
</dbReference>
<sequence>MLANIINFVPTQALPTQALKVRRSSGSWSFAPFGTVPGGGSSPPLPCNRPQCPRANVNIVAIAIATTTNSIMTTSTSTTTSVSTTGTTNGTFTSGATVNTENGGTTGENNGGDGNRPLKGHRRISVAVDSNLILEEGEGDELSSGREVLAMRPPQMPFPGHGTIRHNPPILDITFFQNFNPWYFLEIGILLSCPEVMEPEVTIWISRPREDELLRGGAQGSLKGLLLDSEFYPGRSESTSGSPFW</sequence>
<name>A0A9P5XE59_9AGAR</name>
<comment type="caution">
    <text evidence="2">The sequence shown here is derived from an EMBL/GenBank/DDBJ whole genome shotgun (WGS) entry which is preliminary data.</text>
</comment>
<dbReference type="Proteomes" id="UP000807342">
    <property type="component" value="Unassembled WGS sequence"/>
</dbReference>
<feature type="compositionally biased region" description="Gly residues" evidence="1">
    <location>
        <begin position="104"/>
        <end position="114"/>
    </location>
</feature>
<gene>
    <name evidence="2" type="ORF">P691DRAFT_790596</name>
</gene>
<proteinExistence type="predicted"/>
<evidence type="ECO:0000313" key="3">
    <source>
        <dbReference type="Proteomes" id="UP000807342"/>
    </source>
</evidence>